<evidence type="ECO:0000256" key="2">
    <source>
        <dbReference type="SAM" id="SignalP"/>
    </source>
</evidence>
<feature type="chain" id="PRO_5011617512" description="SH3 domain-containing protein" evidence="2">
    <location>
        <begin position="23"/>
        <end position="644"/>
    </location>
</feature>
<proteinExistence type="predicted"/>
<dbReference type="RefSeq" id="WP_143075966.1">
    <property type="nucleotide sequence ID" value="NZ_FOIJ01000001.1"/>
</dbReference>
<dbReference type="EMBL" id="FOIJ01000001">
    <property type="protein sequence ID" value="SES98401.1"/>
    <property type="molecule type" value="Genomic_DNA"/>
</dbReference>
<evidence type="ECO:0000313" key="3">
    <source>
        <dbReference type="EMBL" id="SES98401.1"/>
    </source>
</evidence>
<keyword evidence="2" id="KW-0732">Signal</keyword>
<dbReference type="Proteomes" id="UP000199181">
    <property type="component" value="Unassembled WGS sequence"/>
</dbReference>
<accession>A0A1I0AWM1</accession>
<feature type="region of interest" description="Disordered" evidence="1">
    <location>
        <begin position="212"/>
        <end position="241"/>
    </location>
</feature>
<dbReference type="AlphaFoldDB" id="A0A1I0AWM1"/>
<reference evidence="4" key="1">
    <citation type="submission" date="2016-10" db="EMBL/GenBank/DDBJ databases">
        <authorList>
            <person name="Varghese N."/>
            <person name="Submissions S."/>
        </authorList>
    </citation>
    <scope>NUCLEOTIDE SEQUENCE [LARGE SCALE GENOMIC DNA]</scope>
    <source>
        <strain evidence="4">DSM 16858</strain>
    </source>
</reference>
<dbReference type="PROSITE" id="PS51257">
    <property type="entry name" value="PROKAR_LIPOPROTEIN"/>
    <property type="match status" value="1"/>
</dbReference>
<organism evidence="3 4">
    <name type="scientific">Stigmatella erecta</name>
    <dbReference type="NCBI Taxonomy" id="83460"/>
    <lineage>
        <taxon>Bacteria</taxon>
        <taxon>Pseudomonadati</taxon>
        <taxon>Myxococcota</taxon>
        <taxon>Myxococcia</taxon>
        <taxon>Myxococcales</taxon>
        <taxon>Cystobacterineae</taxon>
        <taxon>Archangiaceae</taxon>
        <taxon>Stigmatella</taxon>
    </lineage>
</organism>
<evidence type="ECO:0000313" key="4">
    <source>
        <dbReference type="Proteomes" id="UP000199181"/>
    </source>
</evidence>
<evidence type="ECO:0008006" key="5">
    <source>
        <dbReference type="Google" id="ProtNLM"/>
    </source>
</evidence>
<feature type="signal peptide" evidence="2">
    <location>
        <begin position="1"/>
        <end position="22"/>
    </location>
</feature>
<protein>
    <recommendedName>
        <fullName evidence="5">SH3 domain-containing protein</fullName>
    </recommendedName>
</protein>
<name>A0A1I0AWM1_9BACT</name>
<gene>
    <name evidence="3" type="ORF">SAMN05443639_101823</name>
</gene>
<keyword evidence="4" id="KW-1185">Reference proteome</keyword>
<sequence>MHSWNRAARALAGMLLVLLATACGEPQEMMVLHEALGLREEPHPEAPVAEKLPRGTRLKVQPARPWEAEGWRRVMTPSGMRWTTLEGLAPFPLQGEARFVWQDELPVHSQPDPSSQTVGTLRFGDEVHLLAAPVPGVAGYTGVVREGTLLGFANASALGEKRPTAELLLEETRAMLKQGNFPQALRWARSLRALSEGTGRRGALVDALERAGTEPASLQPELDFNEKARGAEPPRPGTQGWVIPSRVHLREGADLRDSITTVLSADAAVQVLDIQPPWAHVELLTKQTPWMAVDLGDFAEVRGGRAMGVAASKPGTRGRGYLPIASLQAQRLSPAEQQAKALAMQHGEARLELLKRAVALSGPEHLAQVAPALIDEAFLDERYRLAVAAALRLKETDPKGGAAPRMAWKVEAVTSLYGCTGHPLEARVEPVEFERGAEFPKPRGAVCAQVSGLESPCDVCLSNLSDYDAEARQHVLRDKAGVDAMLGEHEEIITQHLKDSARLENLYAKPPRMRVTVRPGSAAPSQSLFLFELPLEVDRYQDKAVLSPAFREARMAEVRLPSASGESRWEYWMSTLQWEDSAHGALFAPDAPAAWKAMQDFAQALKKTPEAFLERNDFEGVVYALHLSRHCGKCPTRQKASPGR</sequence>
<evidence type="ECO:0000256" key="1">
    <source>
        <dbReference type="SAM" id="MobiDB-lite"/>
    </source>
</evidence>